<reference evidence="2 3" key="1">
    <citation type="submission" date="2019-07" db="EMBL/GenBank/DDBJ databases">
        <title>Whole genome shotgun sequence of Reyranella soli NBRC 108950.</title>
        <authorList>
            <person name="Hosoyama A."/>
            <person name="Uohara A."/>
            <person name="Ohji S."/>
            <person name="Ichikawa N."/>
        </authorList>
    </citation>
    <scope>NUCLEOTIDE SEQUENCE [LARGE SCALE GENOMIC DNA]</scope>
    <source>
        <strain evidence="2 3">NBRC 108950</strain>
    </source>
</reference>
<feature type="domain" description="Methyltransferase type 11" evidence="1">
    <location>
        <begin position="790"/>
        <end position="887"/>
    </location>
</feature>
<comment type="caution">
    <text evidence="2">The sequence shown here is derived from an EMBL/GenBank/DDBJ whole genome shotgun (WGS) entry which is preliminary data.</text>
</comment>
<evidence type="ECO:0000313" key="3">
    <source>
        <dbReference type="Proteomes" id="UP000321058"/>
    </source>
</evidence>
<dbReference type="AlphaFoldDB" id="A0A512NI44"/>
<sequence>MTTEALADLLKSRGCESVYYFHTDHFEPWSVRIDNASARAVERMAEMARANRYARRLSLFYNVFVPYRLDSDGPIGPADSHVSGDRVVFNGRSERHERLTRDAIRPLVTADSHEMHLHVHHEFWTRNTSHFDHPVSRWVNACSTSEADRQRLDLLFKLSKEAIAREIGRPFERWAFVHGNWALNASDPLICQVSDEMSIIMRHGGLGDFSFPAGRGYCDPRLERPFTCKPIDLARAYDDPRSDPRPVDAQSRVMGPGRFFIWNSPIKATHSSLDYYSAANRTLFKTPERVVGTWLSKSVCLGKQLFVKTHAHSMKSDYRLADGDGCIPHCHPDIIAIFDCLSRACDRARIELKFVTVNEVMQHLHSLDGGQVETYSDPRVATASLPEANFPSTGSQDAPEAADVAAPFEPALAPTTPHAVSVELAAMHRAWMNGEGERFPVDDLYQTKLSGHTTLEAYELAVAAAICERYPAAATRIVEIGSGWGGLAILLARLGFEVFAFEGNLRRHAACKWHFDQQRQQYPALQNSLVLAPAGLFPATFPSTALAEDKINVGICTNITSSYSAENYRAIAHAAASFDELILDLARFGETRNDQSERDALFEMLRTTDFRPVEQLYFSAPYEYWRFRSRAVGTRSALPVAAAAEAPSVAGASDGSARVPTIQFGPIGTRGQLFSMAGDQQLTTCPVCHSKHIEPLWRMPATTLPEPIQVFGGYFDQIPTLQVPGTLYGFDFCSGCESIFLNPVPSHQKEGYRKTDHYIRKMQTAAEWKGYEDAYDRFARWIPAKATVMVDAACGIGQYLEVARQRNTHRWRRLVGLELAEKYVAHMRKQGIEAHVFDVDNDDLLAILDADSVDFISFCEAFEHVERPLDALRKLLAVLRPGGRLFFTAQRYGEDVQAAVRPGEPIYIGPKVVNDLPRHLGCRIVNTTTSRMRYYIVLEK</sequence>
<dbReference type="GO" id="GO:0008757">
    <property type="term" value="F:S-adenosylmethionine-dependent methyltransferase activity"/>
    <property type="evidence" value="ECO:0007669"/>
    <property type="project" value="InterPro"/>
</dbReference>
<dbReference type="Gene3D" id="3.40.50.150">
    <property type="entry name" value="Vaccinia Virus protein VP39"/>
    <property type="match status" value="2"/>
</dbReference>
<proteinExistence type="predicted"/>
<dbReference type="CDD" id="cd02440">
    <property type="entry name" value="AdoMet_MTases"/>
    <property type="match status" value="1"/>
</dbReference>
<gene>
    <name evidence="2" type="ORF">RSO01_57870</name>
</gene>
<dbReference type="RefSeq" id="WP_147154020.1">
    <property type="nucleotide sequence ID" value="NZ_BKAJ01000106.1"/>
</dbReference>
<organism evidence="2 3">
    <name type="scientific">Reyranella soli</name>
    <dbReference type="NCBI Taxonomy" id="1230389"/>
    <lineage>
        <taxon>Bacteria</taxon>
        <taxon>Pseudomonadati</taxon>
        <taxon>Pseudomonadota</taxon>
        <taxon>Alphaproteobacteria</taxon>
        <taxon>Hyphomicrobiales</taxon>
        <taxon>Reyranellaceae</taxon>
        <taxon>Reyranella</taxon>
    </lineage>
</organism>
<dbReference type="InterPro" id="IPR013216">
    <property type="entry name" value="Methyltransf_11"/>
</dbReference>
<evidence type="ECO:0000259" key="1">
    <source>
        <dbReference type="Pfam" id="PF08241"/>
    </source>
</evidence>
<dbReference type="Pfam" id="PF08241">
    <property type="entry name" value="Methyltransf_11"/>
    <property type="match status" value="1"/>
</dbReference>
<dbReference type="Proteomes" id="UP000321058">
    <property type="component" value="Unassembled WGS sequence"/>
</dbReference>
<dbReference type="PANTHER" id="PTHR43861">
    <property type="entry name" value="TRANS-ACONITATE 2-METHYLTRANSFERASE-RELATED"/>
    <property type="match status" value="1"/>
</dbReference>
<dbReference type="OrthoDB" id="7348755at2"/>
<dbReference type="SUPFAM" id="SSF53335">
    <property type="entry name" value="S-adenosyl-L-methionine-dependent methyltransferases"/>
    <property type="match status" value="3"/>
</dbReference>
<evidence type="ECO:0000313" key="2">
    <source>
        <dbReference type="EMBL" id="GEP58621.1"/>
    </source>
</evidence>
<dbReference type="InterPro" id="IPR029063">
    <property type="entry name" value="SAM-dependent_MTases_sf"/>
</dbReference>
<protein>
    <recommendedName>
        <fullName evidence="1">Methyltransferase type 11 domain-containing protein</fullName>
    </recommendedName>
</protein>
<name>A0A512NI44_9HYPH</name>
<dbReference type="EMBL" id="BKAJ01000106">
    <property type="protein sequence ID" value="GEP58621.1"/>
    <property type="molecule type" value="Genomic_DNA"/>
</dbReference>
<keyword evidence="3" id="KW-1185">Reference proteome</keyword>
<accession>A0A512NI44</accession>